<accession>A0A9D9HEB8</accession>
<organism evidence="2 3">
    <name type="scientific">Candidatus Enterocola intestinipullorum</name>
    <dbReference type="NCBI Taxonomy" id="2840783"/>
    <lineage>
        <taxon>Bacteria</taxon>
        <taxon>Pseudomonadati</taxon>
        <taxon>Bacteroidota</taxon>
        <taxon>Bacteroidia</taxon>
        <taxon>Bacteroidales</taxon>
        <taxon>Candidatus Enterocola</taxon>
    </lineage>
</organism>
<dbReference type="AlphaFoldDB" id="A0A9D9HEB8"/>
<dbReference type="Pfam" id="PF14559">
    <property type="entry name" value="TPR_19"/>
    <property type="match status" value="1"/>
</dbReference>
<reference evidence="2" key="2">
    <citation type="journal article" date="2021" name="PeerJ">
        <title>Extensive microbial diversity within the chicken gut microbiome revealed by metagenomics and culture.</title>
        <authorList>
            <person name="Gilroy R."/>
            <person name="Ravi A."/>
            <person name="Getino M."/>
            <person name="Pursley I."/>
            <person name="Horton D.L."/>
            <person name="Alikhan N.F."/>
            <person name="Baker D."/>
            <person name="Gharbi K."/>
            <person name="Hall N."/>
            <person name="Watson M."/>
            <person name="Adriaenssens E.M."/>
            <person name="Foster-Nyarko E."/>
            <person name="Jarju S."/>
            <person name="Secka A."/>
            <person name="Antonio M."/>
            <person name="Oren A."/>
            <person name="Chaudhuri R.R."/>
            <person name="La Ragione R."/>
            <person name="Hildebrand F."/>
            <person name="Pallen M.J."/>
        </authorList>
    </citation>
    <scope>NUCLEOTIDE SEQUENCE</scope>
    <source>
        <strain evidence="2">D3-1215</strain>
    </source>
</reference>
<sequence length="420" mass="47750">MKKSALCIAMVLASFTLATAQKSNVNKASNMLITEPINYEEARSLIAAAKENPETANDAKTWYVAGRIGYQQAYAQRNVYYLGQPFDATLAGQGLDEMFQNYVEADSRDGVPDKKGRIKYKQRKKIQGDFKDMLDFYSIVGSFLYQEAKYNEAYTAFYEYSKIMDLPMFTDNEKDAIKVDSLYNESKYFAALSAIQAGNNDEGIKLLEEVTKTDYKNNIGVYVLLSEQYLFVKSDSAKYENLLAEAIDRYPSSPELIGTLVNYYVNSGAYDKAVTYLDALIANDPENIEYLGVKAELLTQQADFETAKDILNKALASKQGDAYLTFLLGRTWAFEGDHIQEEAMDFTDNDKYNEAMAKAKECYATALNYFETAHPIMDKADSRYMDLLQNMKVLYLRMENTDKYNEIDAEMKAMEESQQQ</sequence>
<feature type="signal peptide" evidence="1">
    <location>
        <begin position="1"/>
        <end position="20"/>
    </location>
</feature>
<dbReference type="EMBL" id="JADIMR010000068">
    <property type="protein sequence ID" value="MBO8446973.1"/>
    <property type="molecule type" value="Genomic_DNA"/>
</dbReference>
<dbReference type="InterPro" id="IPR011990">
    <property type="entry name" value="TPR-like_helical_dom_sf"/>
</dbReference>
<reference evidence="2" key="1">
    <citation type="submission" date="2020-10" db="EMBL/GenBank/DDBJ databases">
        <authorList>
            <person name="Gilroy R."/>
        </authorList>
    </citation>
    <scope>NUCLEOTIDE SEQUENCE</scope>
    <source>
        <strain evidence="2">D3-1215</strain>
    </source>
</reference>
<comment type="caution">
    <text evidence="2">The sequence shown here is derived from an EMBL/GenBank/DDBJ whole genome shotgun (WGS) entry which is preliminary data.</text>
</comment>
<name>A0A9D9HEB8_9BACT</name>
<dbReference type="Gene3D" id="1.25.40.10">
    <property type="entry name" value="Tetratricopeptide repeat domain"/>
    <property type="match status" value="1"/>
</dbReference>
<evidence type="ECO:0000313" key="2">
    <source>
        <dbReference type="EMBL" id="MBO8446973.1"/>
    </source>
</evidence>
<dbReference type="Proteomes" id="UP000823637">
    <property type="component" value="Unassembled WGS sequence"/>
</dbReference>
<gene>
    <name evidence="2" type="ORF">IAC32_04415</name>
</gene>
<evidence type="ECO:0000313" key="3">
    <source>
        <dbReference type="Proteomes" id="UP000823637"/>
    </source>
</evidence>
<feature type="chain" id="PRO_5038716388" evidence="1">
    <location>
        <begin position="21"/>
        <end position="420"/>
    </location>
</feature>
<dbReference type="SUPFAM" id="SSF48452">
    <property type="entry name" value="TPR-like"/>
    <property type="match status" value="1"/>
</dbReference>
<protein>
    <submittedName>
        <fullName evidence="2">Tetratricopeptide repeat protein</fullName>
    </submittedName>
</protein>
<keyword evidence="1" id="KW-0732">Signal</keyword>
<evidence type="ECO:0000256" key="1">
    <source>
        <dbReference type="SAM" id="SignalP"/>
    </source>
</evidence>
<proteinExistence type="predicted"/>